<reference evidence="3 4" key="1">
    <citation type="journal article" date="2010" name="Nature">
        <title>The Ectocarpus genome and the independent evolution of multicellularity in brown algae.</title>
        <authorList>
            <person name="Cock J.M."/>
            <person name="Sterck L."/>
            <person name="Rouze P."/>
            <person name="Scornet D."/>
            <person name="Allen A.E."/>
            <person name="Amoutzias G."/>
            <person name="Anthouard V."/>
            <person name="Artiguenave F."/>
            <person name="Aury J.M."/>
            <person name="Badger J.H."/>
            <person name="Beszteri B."/>
            <person name="Billiau K."/>
            <person name="Bonnet E."/>
            <person name="Bothwell J.H."/>
            <person name="Bowler C."/>
            <person name="Boyen C."/>
            <person name="Brownlee C."/>
            <person name="Carrano C.J."/>
            <person name="Charrier B."/>
            <person name="Cho G.Y."/>
            <person name="Coelho S.M."/>
            <person name="Collen J."/>
            <person name="Corre E."/>
            <person name="Da Silva C."/>
            <person name="Delage L."/>
            <person name="Delaroque N."/>
            <person name="Dittami S.M."/>
            <person name="Doulbeau S."/>
            <person name="Elias M."/>
            <person name="Farnham G."/>
            <person name="Gachon C.M."/>
            <person name="Gschloessl B."/>
            <person name="Heesch S."/>
            <person name="Jabbari K."/>
            <person name="Jubin C."/>
            <person name="Kawai H."/>
            <person name="Kimura K."/>
            <person name="Kloareg B."/>
            <person name="Kupper F.C."/>
            <person name="Lang D."/>
            <person name="Le Bail A."/>
            <person name="Leblanc C."/>
            <person name="Lerouge P."/>
            <person name="Lohr M."/>
            <person name="Lopez P.J."/>
            <person name="Martens C."/>
            <person name="Maumus F."/>
            <person name="Michel G."/>
            <person name="Miranda-Saavedra D."/>
            <person name="Morales J."/>
            <person name="Moreau H."/>
            <person name="Motomura T."/>
            <person name="Nagasato C."/>
            <person name="Napoli C.A."/>
            <person name="Nelson D.R."/>
            <person name="Nyvall-Collen P."/>
            <person name="Peters A.F."/>
            <person name="Pommier C."/>
            <person name="Potin P."/>
            <person name="Poulain J."/>
            <person name="Quesneville H."/>
            <person name="Read B."/>
            <person name="Rensing S.A."/>
            <person name="Ritter A."/>
            <person name="Rousvoal S."/>
            <person name="Samanta M."/>
            <person name="Samson G."/>
            <person name="Schroeder D.C."/>
            <person name="Segurens B."/>
            <person name="Strittmatter M."/>
            <person name="Tonon T."/>
            <person name="Tregear J.W."/>
            <person name="Valentin K."/>
            <person name="von Dassow P."/>
            <person name="Yamagishi T."/>
            <person name="Van de Peer Y."/>
            <person name="Wincker P."/>
        </authorList>
    </citation>
    <scope>NUCLEOTIDE SEQUENCE [LARGE SCALE GENOMIC DNA]</scope>
    <source>
        <strain evidence="4">Ec32 / CCAP1310/4</strain>
    </source>
</reference>
<feature type="compositionally biased region" description="Pro residues" evidence="1">
    <location>
        <begin position="46"/>
        <end position="56"/>
    </location>
</feature>
<evidence type="ECO:0000256" key="2">
    <source>
        <dbReference type="SAM" id="Phobius"/>
    </source>
</evidence>
<keyword evidence="4" id="KW-1185">Reference proteome</keyword>
<dbReference type="Proteomes" id="UP000002630">
    <property type="component" value="Linkage Group LG15"/>
</dbReference>
<keyword evidence="2" id="KW-0812">Transmembrane</keyword>
<feature type="compositionally biased region" description="Low complexity" evidence="1">
    <location>
        <begin position="281"/>
        <end position="297"/>
    </location>
</feature>
<feature type="region of interest" description="Disordered" evidence="1">
    <location>
        <begin position="37"/>
        <end position="59"/>
    </location>
</feature>
<keyword evidence="2" id="KW-0472">Membrane</keyword>
<proteinExistence type="predicted"/>
<feature type="transmembrane region" description="Helical" evidence="2">
    <location>
        <begin position="12"/>
        <end position="29"/>
    </location>
</feature>
<keyword evidence="2" id="KW-1133">Transmembrane helix</keyword>
<dbReference type="AlphaFoldDB" id="D7FZ55"/>
<feature type="compositionally biased region" description="Basic and acidic residues" evidence="1">
    <location>
        <begin position="368"/>
        <end position="377"/>
    </location>
</feature>
<dbReference type="EMBL" id="FN649740">
    <property type="protein sequence ID" value="CBJ32672.1"/>
    <property type="molecule type" value="Genomic_DNA"/>
</dbReference>
<dbReference type="EMBL" id="FN648548">
    <property type="protein sequence ID" value="CBJ32672.1"/>
    <property type="molecule type" value="Genomic_DNA"/>
</dbReference>
<evidence type="ECO:0000313" key="4">
    <source>
        <dbReference type="Proteomes" id="UP000002630"/>
    </source>
</evidence>
<feature type="region of interest" description="Disordered" evidence="1">
    <location>
        <begin position="276"/>
        <end position="399"/>
    </location>
</feature>
<name>D7FZ55_ECTSI</name>
<feature type="region of interest" description="Disordered" evidence="1">
    <location>
        <begin position="427"/>
        <end position="468"/>
    </location>
</feature>
<accession>D7FZ55</accession>
<evidence type="ECO:0000256" key="1">
    <source>
        <dbReference type="SAM" id="MobiDB-lite"/>
    </source>
</evidence>
<feature type="compositionally biased region" description="Acidic residues" evidence="1">
    <location>
        <begin position="436"/>
        <end position="445"/>
    </location>
</feature>
<protein>
    <submittedName>
        <fullName evidence="3">Uncharacterized protein</fullName>
    </submittedName>
</protein>
<organism evidence="3 4">
    <name type="scientific">Ectocarpus siliculosus</name>
    <name type="common">Brown alga</name>
    <name type="synonym">Conferva siliculosa</name>
    <dbReference type="NCBI Taxonomy" id="2880"/>
    <lineage>
        <taxon>Eukaryota</taxon>
        <taxon>Sar</taxon>
        <taxon>Stramenopiles</taxon>
        <taxon>Ochrophyta</taxon>
        <taxon>PX clade</taxon>
        <taxon>Phaeophyceae</taxon>
        <taxon>Ectocarpales</taxon>
        <taxon>Ectocarpaceae</taxon>
        <taxon>Ectocarpus</taxon>
    </lineage>
</organism>
<gene>
    <name evidence="3" type="ORF">Esi_0355_0018</name>
</gene>
<evidence type="ECO:0000313" key="3">
    <source>
        <dbReference type="EMBL" id="CBJ32672.1"/>
    </source>
</evidence>
<dbReference type="OrthoDB" id="10401742at2759"/>
<feature type="compositionally biased region" description="Basic and acidic residues" evidence="1">
    <location>
        <begin position="390"/>
        <end position="399"/>
    </location>
</feature>
<dbReference type="InParanoid" id="D7FZ55"/>
<sequence length="468" mass="48343">MSQAVKRISPFAGVAAGGLVAGAAGLWAWRSKRDNAVKGDATTAPAPAPAPAPSPPLQRTGPMVAVYLDDSSIEKLQMEYPGTKPGRLRKVVIEYDPSDEQRGLYEPRFGGSATVKVTGEACSDNRLALVASVSSAGTSVEPPSLSCAVDVTPGDVGGGPLGSTVLIEQIKRVGALAEDSWKGLLPPLSAHERDFPSEEGSYNKLDEPLTLTGSICRADWVEPMTGVCRTTTAGGGKREDGWTPQACSICNTLESSPCRDIHKKFDAVSTRIYELQPTSETSSDGSKPPGTSSGSSSAKDDERGLAEAPGGGGGDDKQTEATEVVAGSDRGAGRSGTDIASEGSAGPAVGGGDENALSGRHGGHSPSRKGEVGEKESVAGGSGEPETEEERLRREELEVLEDKRMVVMVEMFRCSKFHHVLEDSYADDGLVPGMLGDDEEGEEGDAAPGGASASESGGAVKVEEGEAK</sequence>
<feature type="compositionally biased region" description="Low complexity" evidence="1">
    <location>
        <begin position="446"/>
        <end position="459"/>
    </location>
</feature>